<feature type="transmembrane region" description="Helical" evidence="6">
    <location>
        <begin position="128"/>
        <end position="150"/>
    </location>
</feature>
<dbReference type="SUPFAM" id="SSF103473">
    <property type="entry name" value="MFS general substrate transporter"/>
    <property type="match status" value="1"/>
</dbReference>
<reference evidence="8 9" key="1">
    <citation type="submission" date="2019-03" db="EMBL/GenBank/DDBJ databases">
        <title>Genomic Encyclopedia of Type Strains, Phase IV (KMG-IV): sequencing the most valuable type-strain genomes for metagenomic binning, comparative biology and taxonomic classification.</title>
        <authorList>
            <person name="Goeker M."/>
        </authorList>
    </citation>
    <scope>NUCLEOTIDE SEQUENCE [LARGE SCALE GENOMIC DNA]</scope>
    <source>
        <strain evidence="8 9">DSM 45765</strain>
    </source>
</reference>
<feature type="transmembrane region" description="Helical" evidence="6">
    <location>
        <begin position="195"/>
        <end position="218"/>
    </location>
</feature>
<keyword evidence="9" id="KW-1185">Reference proteome</keyword>
<comment type="caution">
    <text evidence="8">The sequence shown here is derived from an EMBL/GenBank/DDBJ whole genome shotgun (WGS) entry which is preliminary data.</text>
</comment>
<evidence type="ECO:0000256" key="6">
    <source>
        <dbReference type="SAM" id="Phobius"/>
    </source>
</evidence>
<dbReference type="EMBL" id="SLXQ01000019">
    <property type="protein sequence ID" value="TCP44739.1"/>
    <property type="molecule type" value="Genomic_DNA"/>
</dbReference>
<dbReference type="PANTHER" id="PTHR43124:SF10">
    <property type="entry name" value="PURINE EFFLUX PUMP PBUE"/>
    <property type="match status" value="1"/>
</dbReference>
<dbReference type="OrthoDB" id="9814237at2"/>
<dbReference type="InterPro" id="IPR020846">
    <property type="entry name" value="MFS_dom"/>
</dbReference>
<protein>
    <submittedName>
        <fullName evidence="8">Putative MFS family arabinose efflux permease</fullName>
    </submittedName>
</protein>
<feature type="transmembrane region" description="Helical" evidence="6">
    <location>
        <begin position="156"/>
        <end position="175"/>
    </location>
</feature>
<dbReference type="GO" id="GO:0005886">
    <property type="term" value="C:plasma membrane"/>
    <property type="evidence" value="ECO:0007669"/>
    <property type="project" value="UniProtKB-SubCell"/>
</dbReference>
<evidence type="ECO:0000256" key="3">
    <source>
        <dbReference type="ARBA" id="ARBA00022692"/>
    </source>
</evidence>
<accession>A0A4R2Q886</accession>
<evidence type="ECO:0000256" key="1">
    <source>
        <dbReference type="ARBA" id="ARBA00004651"/>
    </source>
</evidence>
<keyword evidence="5 6" id="KW-0472">Membrane</keyword>
<dbReference type="AlphaFoldDB" id="A0A4R2Q886"/>
<keyword evidence="3 6" id="KW-0812">Transmembrane</keyword>
<name>A0A4R2Q886_9PSEU</name>
<proteinExistence type="predicted"/>
<dbReference type="PANTHER" id="PTHR43124">
    <property type="entry name" value="PURINE EFFLUX PUMP PBUE"/>
    <property type="match status" value="1"/>
</dbReference>
<evidence type="ECO:0000256" key="4">
    <source>
        <dbReference type="ARBA" id="ARBA00022989"/>
    </source>
</evidence>
<organism evidence="8 9">
    <name type="scientific">Tamaricihabitans halophyticus</name>
    <dbReference type="NCBI Taxonomy" id="1262583"/>
    <lineage>
        <taxon>Bacteria</taxon>
        <taxon>Bacillati</taxon>
        <taxon>Actinomycetota</taxon>
        <taxon>Actinomycetes</taxon>
        <taxon>Pseudonocardiales</taxon>
        <taxon>Pseudonocardiaceae</taxon>
        <taxon>Tamaricihabitans</taxon>
    </lineage>
</organism>
<evidence type="ECO:0000313" key="8">
    <source>
        <dbReference type="EMBL" id="TCP44739.1"/>
    </source>
</evidence>
<dbReference type="GO" id="GO:0022857">
    <property type="term" value="F:transmembrane transporter activity"/>
    <property type="evidence" value="ECO:0007669"/>
    <property type="project" value="InterPro"/>
</dbReference>
<dbReference type="Proteomes" id="UP000294911">
    <property type="component" value="Unassembled WGS sequence"/>
</dbReference>
<gene>
    <name evidence="8" type="ORF">EV191_11924</name>
</gene>
<evidence type="ECO:0000256" key="5">
    <source>
        <dbReference type="ARBA" id="ARBA00023136"/>
    </source>
</evidence>
<keyword evidence="2" id="KW-1003">Cell membrane</keyword>
<dbReference type="InterPro" id="IPR050189">
    <property type="entry name" value="MFS_Efflux_Transporters"/>
</dbReference>
<feature type="transmembrane region" description="Helical" evidence="6">
    <location>
        <begin position="238"/>
        <end position="256"/>
    </location>
</feature>
<feature type="transmembrane region" description="Helical" evidence="6">
    <location>
        <begin position="69"/>
        <end position="87"/>
    </location>
</feature>
<evidence type="ECO:0000313" key="9">
    <source>
        <dbReference type="Proteomes" id="UP000294911"/>
    </source>
</evidence>
<feature type="domain" description="Major facilitator superfamily (MFS) profile" evidence="7">
    <location>
        <begin position="4"/>
        <end position="386"/>
    </location>
</feature>
<feature type="transmembrane region" description="Helical" evidence="6">
    <location>
        <begin position="292"/>
        <end position="311"/>
    </location>
</feature>
<sequence>MPGWLFALLFAAFVFYTDDYVIAGVLPEIANDLGISAALTGQLVTVFSVTVAIAAPVAAVIFAQWARRVVLSVALIGFIVANALAALSDSYSLLVVLRIGAALAAAMATPTLFGVAASLAPTERRGRYLGTVSLGVTGSIALGVPLGTWLGGQSGWRAAFAAMAIGGVLAMVWLLATLPRTEPSPPVPLREQARVLLAGGVSLGLLANALMITGSMMLLTYLAPFAAELANADTGHRVVLFAASGIAGMVGIWLGGIATDRWGPNRTLVYGMTVFIATMLAFSALWPLRPVTLWIMAPLAVLWAGTAFWNAPALQARLLRLAGPVGTQALAVNNSGTYLGVATGGALGGALLGACGGGALPVVSAALGALALLTFYGATLTAGDARRATSPVD</sequence>
<dbReference type="InterPro" id="IPR011701">
    <property type="entry name" value="MFS"/>
</dbReference>
<dbReference type="CDD" id="cd17324">
    <property type="entry name" value="MFS_NepI_like"/>
    <property type="match status" value="1"/>
</dbReference>
<evidence type="ECO:0000259" key="7">
    <source>
        <dbReference type="PROSITE" id="PS50850"/>
    </source>
</evidence>
<feature type="transmembrane region" description="Helical" evidence="6">
    <location>
        <begin position="268"/>
        <end position="286"/>
    </location>
</feature>
<dbReference type="Gene3D" id="1.20.1250.20">
    <property type="entry name" value="MFS general substrate transporter like domains"/>
    <property type="match status" value="2"/>
</dbReference>
<evidence type="ECO:0000256" key="2">
    <source>
        <dbReference type="ARBA" id="ARBA00022475"/>
    </source>
</evidence>
<comment type="subcellular location">
    <subcellularLocation>
        <location evidence="1">Cell membrane</location>
        <topology evidence="1">Multi-pass membrane protein</topology>
    </subcellularLocation>
</comment>
<dbReference type="RefSeq" id="WP_132880358.1">
    <property type="nucleotide sequence ID" value="NZ_SLXQ01000019.1"/>
</dbReference>
<feature type="transmembrane region" description="Helical" evidence="6">
    <location>
        <begin position="93"/>
        <end position="116"/>
    </location>
</feature>
<dbReference type="Pfam" id="PF07690">
    <property type="entry name" value="MFS_1"/>
    <property type="match status" value="1"/>
</dbReference>
<keyword evidence="4 6" id="KW-1133">Transmembrane helix</keyword>
<feature type="transmembrane region" description="Helical" evidence="6">
    <location>
        <begin position="39"/>
        <end position="62"/>
    </location>
</feature>
<dbReference type="PROSITE" id="PS50850">
    <property type="entry name" value="MFS"/>
    <property type="match status" value="1"/>
</dbReference>
<dbReference type="InterPro" id="IPR036259">
    <property type="entry name" value="MFS_trans_sf"/>
</dbReference>